<evidence type="ECO:0000313" key="4">
    <source>
        <dbReference type="Proteomes" id="UP000232060"/>
    </source>
</evidence>
<organism evidence="3 4">
    <name type="scientific">Aeromonas lusitana</name>
    <dbReference type="NCBI Taxonomy" id="931529"/>
    <lineage>
        <taxon>Bacteria</taxon>
        <taxon>Pseudomonadati</taxon>
        <taxon>Pseudomonadota</taxon>
        <taxon>Gammaproteobacteria</taxon>
        <taxon>Aeromonadales</taxon>
        <taxon>Aeromonadaceae</taxon>
        <taxon>Aeromonas</taxon>
    </lineage>
</organism>
<dbReference type="PANTHER" id="PTHR33608:SF12">
    <property type="entry name" value="DUF58 DOMAIN-CONTAINING PROTEIN"/>
    <property type="match status" value="1"/>
</dbReference>
<dbReference type="EMBL" id="PGCP01000003">
    <property type="protein sequence ID" value="PJC94779.1"/>
    <property type="molecule type" value="Genomic_DNA"/>
</dbReference>
<dbReference type="AlphaFoldDB" id="A0A2M8HDY5"/>
<dbReference type="OrthoDB" id="9776116at2"/>
<comment type="caution">
    <text evidence="3">The sequence shown here is derived from an EMBL/GenBank/DDBJ whole genome shotgun (WGS) entry which is preliminary data.</text>
</comment>
<protein>
    <submittedName>
        <fullName evidence="3">DUF58 domain-containing protein</fullName>
    </submittedName>
</protein>
<proteinExistence type="predicted"/>
<dbReference type="Proteomes" id="UP000232060">
    <property type="component" value="Unassembled WGS sequence"/>
</dbReference>
<dbReference type="InterPro" id="IPR002881">
    <property type="entry name" value="DUF58"/>
</dbReference>
<feature type="region of interest" description="Disordered" evidence="1">
    <location>
        <begin position="1"/>
        <end position="28"/>
    </location>
</feature>
<accession>A0A2M8HDY5</accession>
<evidence type="ECO:0000259" key="2">
    <source>
        <dbReference type="Pfam" id="PF01882"/>
    </source>
</evidence>
<keyword evidence="4" id="KW-1185">Reference proteome</keyword>
<dbReference type="Pfam" id="PF01882">
    <property type="entry name" value="DUF58"/>
    <property type="match status" value="1"/>
</dbReference>
<name>A0A2M8HDY5_9GAMM</name>
<reference evidence="3 4" key="1">
    <citation type="submission" date="2017-11" db="EMBL/GenBank/DDBJ databases">
        <title>Draft genome sequence of environmental isolate Aeromonas lusitania sp. nov. MDC 2473.</title>
        <authorList>
            <person name="Colston S.M."/>
            <person name="Navarro A."/>
            <person name="Martinez-Murcia A.J."/>
            <person name="Graf J."/>
        </authorList>
    </citation>
    <scope>NUCLEOTIDE SEQUENCE [LARGE SCALE GENOMIC DNA]</scope>
    <source>
        <strain evidence="3 4">MDC 2473</strain>
    </source>
</reference>
<gene>
    <name evidence="3" type="ORF">CUC44_02215</name>
</gene>
<sequence>MPYRAHEPLPADAHPSARPDLVSLTTSPDPRHHPDIALSLASLLAIRLWARSGPRARVHQARQGRLGRVPGLSFRELRAYQAGDEVRHIDWRVTARLGRPYTRLYGEELEQAHWLLLDLSPAMYFGSGQQLKARLGCELAAALLWQREKQANTLICHGHEPKIQIQRGSLMPLLETLCLQYEAGLDRIAPAQPLAHTLARLSLPQGARLTIIGDHRPCEEALRQRLQLLGRRHDIHYWQIRDPLEASLPTQGQLAVQAGKHSGWLDGSSIKFNQKYEEAARNTAELAQQQLLPLVQRLYRLDNGKPLQRQWQEGGCRLL</sequence>
<dbReference type="PANTHER" id="PTHR33608">
    <property type="entry name" value="BLL2464 PROTEIN"/>
    <property type="match status" value="1"/>
</dbReference>
<evidence type="ECO:0000256" key="1">
    <source>
        <dbReference type="SAM" id="MobiDB-lite"/>
    </source>
</evidence>
<evidence type="ECO:0000313" key="3">
    <source>
        <dbReference type="EMBL" id="PJC94779.1"/>
    </source>
</evidence>
<feature type="domain" description="DUF58" evidence="2">
    <location>
        <begin position="76"/>
        <end position="282"/>
    </location>
</feature>